<comment type="cofactor">
    <cofactor evidence="1">
        <name>FMN</name>
        <dbReference type="ChEBI" id="CHEBI:58210"/>
    </cofactor>
</comment>
<keyword evidence="3" id="KW-0288">FMN</keyword>
<evidence type="ECO:0000256" key="2">
    <source>
        <dbReference type="ARBA" id="ARBA00022630"/>
    </source>
</evidence>
<comment type="similarity">
    <text evidence="4">Belongs to the flavoredoxin family.</text>
</comment>
<comment type="caution">
    <text evidence="6">The sequence shown here is derived from an EMBL/GenBank/DDBJ whole genome shotgun (WGS) entry which is preliminary data.</text>
</comment>
<gene>
    <name evidence="6" type="ORF">DFJ65_1859</name>
</gene>
<dbReference type="InterPro" id="IPR002563">
    <property type="entry name" value="Flavin_Rdtase-like_dom"/>
</dbReference>
<dbReference type="RefSeq" id="WP_115922768.1">
    <property type="nucleotide sequence ID" value="NZ_QTUA01000001.1"/>
</dbReference>
<evidence type="ECO:0000313" key="7">
    <source>
        <dbReference type="Proteomes" id="UP000256253"/>
    </source>
</evidence>
<evidence type="ECO:0000256" key="3">
    <source>
        <dbReference type="ARBA" id="ARBA00022643"/>
    </source>
</evidence>
<organism evidence="6 7">
    <name type="scientific">Calidifontibacter indicus</name>
    <dbReference type="NCBI Taxonomy" id="419650"/>
    <lineage>
        <taxon>Bacteria</taxon>
        <taxon>Bacillati</taxon>
        <taxon>Actinomycetota</taxon>
        <taxon>Actinomycetes</taxon>
        <taxon>Micrococcales</taxon>
        <taxon>Dermacoccaceae</taxon>
        <taxon>Calidifontibacter</taxon>
    </lineage>
</organism>
<evidence type="ECO:0000256" key="4">
    <source>
        <dbReference type="ARBA" id="ARBA00038054"/>
    </source>
</evidence>
<sequence>MTRRVLSMDDLPAPEPYRLLTALVVPRPIAWVSTLDAQGRANLAPHSFFTVASGAPPIVQFTSVGRKDSLRNIEATGEFVVNLASRALLEPMNATSATAPPEVDEFELAGLEKERSTKVAPWRVAASPAALECELHQVVPVGDSFVVMGRVVVAAVDESVLDDDGRPMEWLLDPLARLSGSRYVTYGRTVNLPRPK</sequence>
<dbReference type="PANTHER" id="PTHR33798">
    <property type="entry name" value="FLAVOPROTEIN OXYGENASE"/>
    <property type="match status" value="1"/>
</dbReference>
<dbReference type="OrthoDB" id="9794638at2"/>
<protein>
    <submittedName>
        <fullName evidence="6">Flavin reductase (DIM6/NTAB) family NADH-FMN oxidoreductase RutF</fullName>
    </submittedName>
</protein>
<dbReference type="SUPFAM" id="SSF50475">
    <property type="entry name" value="FMN-binding split barrel"/>
    <property type="match status" value="1"/>
</dbReference>
<dbReference type="GO" id="GO:0010181">
    <property type="term" value="F:FMN binding"/>
    <property type="evidence" value="ECO:0007669"/>
    <property type="project" value="InterPro"/>
</dbReference>
<name>A0A3D9UND7_9MICO</name>
<reference evidence="6 7" key="1">
    <citation type="submission" date="2018-08" db="EMBL/GenBank/DDBJ databases">
        <title>Sequencing the genomes of 1000 actinobacteria strains.</title>
        <authorList>
            <person name="Klenk H.-P."/>
        </authorList>
    </citation>
    <scope>NUCLEOTIDE SEQUENCE [LARGE SCALE GENOMIC DNA]</scope>
    <source>
        <strain evidence="6 7">DSM 22967</strain>
    </source>
</reference>
<dbReference type="PANTHER" id="PTHR33798:SF5">
    <property type="entry name" value="FLAVIN REDUCTASE LIKE DOMAIN-CONTAINING PROTEIN"/>
    <property type="match status" value="1"/>
</dbReference>
<keyword evidence="2" id="KW-0285">Flavoprotein</keyword>
<proteinExistence type="inferred from homology"/>
<evidence type="ECO:0000259" key="5">
    <source>
        <dbReference type="SMART" id="SM00903"/>
    </source>
</evidence>
<evidence type="ECO:0000313" key="6">
    <source>
        <dbReference type="EMBL" id="REF30837.1"/>
    </source>
</evidence>
<accession>A0A3D9UND7</accession>
<dbReference type="SMART" id="SM00903">
    <property type="entry name" value="Flavin_Reduct"/>
    <property type="match status" value="1"/>
</dbReference>
<keyword evidence="7" id="KW-1185">Reference proteome</keyword>
<evidence type="ECO:0000256" key="1">
    <source>
        <dbReference type="ARBA" id="ARBA00001917"/>
    </source>
</evidence>
<dbReference type="EMBL" id="QTUA01000001">
    <property type="protein sequence ID" value="REF30837.1"/>
    <property type="molecule type" value="Genomic_DNA"/>
</dbReference>
<feature type="domain" description="Flavin reductase like" evidence="5">
    <location>
        <begin position="22"/>
        <end position="177"/>
    </location>
</feature>
<dbReference type="AlphaFoldDB" id="A0A3D9UND7"/>
<dbReference type="InterPro" id="IPR012349">
    <property type="entry name" value="Split_barrel_FMN-bd"/>
</dbReference>
<dbReference type="Proteomes" id="UP000256253">
    <property type="component" value="Unassembled WGS sequence"/>
</dbReference>
<dbReference type="Gene3D" id="2.30.110.10">
    <property type="entry name" value="Electron Transport, Fmn-binding Protein, Chain A"/>
    <property type="match status" value="1"/>
</dbReference>
<dbReference type="GO" id="GO:0016646">
    <property type="term" value="F:oxidoreductase activity, acting on the CH-NH group of donors, NAD or NADP as acceptor"/>
    <property type="evidence" value="ECO:0007669"/>
    <property type="project" value="UniProtKB-ARBA"/>
</dbReference>
<dbReference type="Pfam" id="PF01613">
    <property type="entry name" value="Flavin_Reduct"/>
    <property type="match status" value="1"/>
</dbReference>